<sequence length="123" mass="14117">MLYETCVDFAEHYGDFSESGNVLATATDTHGIANEYVMRLEDAPILTPMSTRRPSNLTTIGETMKLTKQQQIEFRKNMANKMRKFTGVTDKYDPNTNMKKFMGQKSKRKEKNEDGTIPEKLQI</sequence>
<evidence type="ECO:0000313" key="3">
    <source>
        <dbReference type="Proteomes" id="UP001158576"/>
    </source>
</evidence>
<protein>
    <submittedName>
        <fullName evidence="2">Oidioi.mRNA.OKI2018_I69.XSR.g13376.t1.cds</fullName>
    </submittedName>
</protein>
<keyword evidence="3" id="KW-1185">Reference proteome</keyword>
<dbReference type="Proteomes" id="UP001158576">
    <property type="component" value="Chromosome XSR"/>
</dbReference>
<organism evidence="2 3">
    <name type="scientific">Oikopleura dioica</name>
    <name type="common">Tunicate</name>
    <dbReference type="NCBI Taxonomy" id="34765"/>
    <lineage>
        <taxon>Eukaryota</taxon>
        <taxon>Metazoa</taxon>
        <taxon>Chordata</taxon>
        <taxon>Tunicata</taxon>
        <taxon>Appendicularia</taxon>
        <taxon>Copelata</taxon>
        <taxon>Oikopleuridae</taxon>
        <taxon>Oikopleura</taxon>
    </lineage>
</organism>
<evidence type="ECO:0000313" key="2">
    <source>
        <dbReference type="EMBL" id="CAG5094237.1"/>
    </source>
</evidence>
<feature type="region of interest" description="Disordered" evidence="1">
    <location>
        <begin position="87"/>
        <end position="123"/>
    </location>
</feature>
<reference evidence="2 3" key="1">
    <citation type="submission" date="2021-04" db="EMBL/GenBank/DDBJ databases">
        <authorList>
            <person name="Bliznina A."/>
        </authorList>
    </citation>
    <scope>NUCLEOTIDE SEQUENCE [LARGE SCALE GENOMIC DNA]</scope>
</reference>
<gene>
    <name evidence="2" type="ORF">OKIOD_LOCUS4934</name>
</gene>
<evidence type="ECO:0000256" key="1">
    <source>
        <dbReference type="SAM" id="MobiDB-lite"/>
    </source>
</evidence>
<dbReference type="EMBL" id="OU015569">
    <property type="protein sequence ID" value="CAG5094237.1"/>
    <property type="molecule type" value="Genomic_DNA"/>
</dbReference>
<name>A0ABN7SBE2_OIKDI</name>
<proteinExistence type="predicted"/>
<accession>A0ABN7SBE2</accession>